<keyword evidence="3 13" id="KW-0245">EGF-like domain</keyword>
<feature type="disulfide bond" evidence="13">
    <location>
        <begin position="437"/>
        <end position="446"/>
    </location>
</feature>
<protein>
    <recommendedName>
        <fullName evidence="16">EGF-like domain-containing protein</fullName>
    </recommendedName>
</protein>
<dbReference type="GO" id="GO:0030154">
    <property type="term" value="P:cell differentiation"/>
    <property type="evidence" value="ECO:0007669"/>
    <property type="project" value="UniProtKB-KW"/>
</dbReference>
<dbReference type="InterPro" id="IPR000742">
    <property type="entry name" value="EGF"/>
</dbReference>
<reference evidence="17 18" key="1">
    <citation type="journal article" date="2013" name="Nature">
        <title>Insights into bilaterian evolution from three spiralian genomes.</title>
        <authorList>
            <person name="Simakov O."/>
            <person name="Marletaz F."/>
            <person name="Cho S.J."/>
            <person name="Edsinger-Gonzales E."/>
            <person name="Havlak P."/>
            <person name="Hellsten U."/>
            <person name="Kuo D.H."/>
            <person name="Larsson T."/>
            <person name="Lv J."/>
            <person name="Arendt D."/>
            <person name="Savage R."/>
            <person name="Osoegawa K."/>
            <person name="de Jong P."/>
            <person name="Grimwood J."/>
            <person name="Chapman J.A."/>
            <person name="Shapiro H."/>
            <person name="Aerts A."/>
            <person name="Otillar R.P."/>
            <person name="Terry A.Y."/>
            <person name="Boore J.L."/>
            <person name="Grigoriev I.V."/>
            <person name="Lindberg D.R."/>
            <person name="Seaver E.C."/>
            <person name="Weisblat D.A."/>
            <person name="Putnam N.H."/>
            <person name="Rokhsar D.S."/>
        </authorList>
    </citation>
    <scope>NUCLEOTIDE SEQUENCE [LARGE SCALE GENOMIC DNA]</scope>
</reference>
<accession>V4BC72</accession>
<dbReference type="PANTHER" id="PTHR46534">
    <property type="entry name" value="IGGFC_BINDING DOMAIN-CONTAINING PROTEIN"/>
    <property type="match status" value="1"/>
</dbReference>
<dbReference type="GO" id="GO:0007219">
    <property type="term" value="P:Notch signaling pathway"/>
    <property type="evidence" value="ECO:0007669"/>
    <property type="project" value="UniProtKB-KW"/>
</dbReference>
<dbReference type="Pfam" id="PF17517">
    <property type="entry name" value="IgGFc_binding"/>
    <property type="match status" value="1"/>
</dbReference>
<evidence type="ECO:0000256" key="12">
    <source>
        <dbReference type="ARBA" id="ARBA00023157"/>
    </source>
</evidence>
<dbReference type="SUPFAM" id="SSF57196">
    <property type="entry name" value="EGF/Laminin"/>
    <property type="match status" value="1"/>
</dbReference>
<comment type="caution">
    <text evidence="13">Lacks conserved residue(s) required for the propagation of feature annotation.</text>
</comment>
<keyword evidence="4 14" id="KW-0812">Transmembrane</keyword>
<evidence type="ECO:0000256" key="6">
    <source>
        <dbReference type="ARBA" id="ARBA00022737"/>
    </source>
</evidence>
<dbReference type="Gene3D" id="2.10.25.10">
    <property type="entry name" value="Laminin"/>
    <property type="match status" value="1"/>
</dbReference>
<keyword evidence="5 15" id="KW-0732">Signal</keyword>
<evidence type="ECO:0000313" key="17">
    <source>
        <dbReference type="EMBL" id="ESP03707.1"/>
    </source>
</evidence>
<evidence type="ECO:0000256" key="4">
    <source>
        <dbReference type="ARBA" id="ARBA00022692"/>
    </source>
</evidence>
<evidence type="ECO:0000256" key="10">
    <source>
        <dbReference type="ARBA" id="ARBA00022989"/>
    </source>
</evidence>
<feature type="chain" id="PRO_5004719465" description="EGF-like domain-containing protein" evidence="15">
    <location>
        <begin position="20"/>
        <end position="670"/>
    </location>
</feature>
<dbReference type="PANTHER" id="PTHR46534:SF1">
    <property type="entry name" value="IGGFC-BINDING PROTEIN N-TERMINAL DOMAIN-CONTAINING PROTEIN"/>
    <property type="match status" value="1"/>
</dbReference>
<keyword evidence="12 13" id="KW-1015">Disulfide bond</keyword>
<dbReference type="OrthoDB" id="6142386at2759"/>
<dbReference type="CDD" id="cd00054">
    <property type="entry name" value="EGF_CA"/>
    <property type="match status" value="1"/>
</dbReference>
<gene>
    <name evidence="17" type="ORF">LOTGIDRAFT_171137</name>
</gene>
<keyword evidence="2" id="KW-0217">Developmental protein</keyword>
<feature type="transmembrane region" description="Helical" evidence="14">
    <location>
        <begin position="635"/>
        <end position="659"/>
    </location>
</feature>
<evidence type="ECO:0000256" key="5">
    <source>
        <dbReference type="ARBA" id="ARBA00022729"/>
    </source>
</evidence>
<evidence type="ECO:0000313" key="18">
    <source>
        <dbReference type="Proteomes" id="UP000030746"/>
    </source>
</evidence>
<keyword evidence="6" id="KW-0677">Repeat</keyword>
<dbReference type="FunFam" id="2.10.25.10:FF:000368">
    <property type="entry name" value="Delta-like 3 (Drosophila), isoform CRA_b"/>
    <property type="match status" value="1"/>
</dbReference>
<dbReference type="GO" id="GO:0016020">
    <property type="term" value="C:membrane"/>
    <property type="evidence" value="ECO:0007669"/>
    <property type="project" value="UniProtKB-SubCell"/>
</dbReference>
<keyword evidence="18" id="KW-1185">Reference proteome</keyword>
<dbReference type="KEGG" id="lgi:LOTGIDRAFT_171137"/>
<evidence type="ECO:0000256" key="15">
    <source>
        <dbReference type="SAM" id="SignalP"/>
    </source>
</evidence>
<feature type="signal peptide" evidence="15">
    <location>
        <begin position="1"/>
        <end position="19"/>
    </location>
</feature>
<dbReference type="EMBL" id="KB199906">
    <property type="protein sequence ID" value="ESP03707.1"/>
    <property type="molecule type" value="Genomic_DNA"/>
</dbReference>
<evidence type="ECO:0000256" key="2">
    <source>
        <dbReference type="ARBA" id="ARBA00022473"/>
    </source>
</evidence>
<evidence type="ECO:0000256" key="11">
    <source>
        <dbReference type="ARBA" id="ARBA00023136"/>
    </source>
</evidence>
<keyword evidence="9" id="KW-0914">Notch signaling pathway</keyword>
<evidence type="ECO:0000256" key="1">
    <source>
        <dbReference type="ARBA" id="ARBA00004479"/>
    </source>
</evidence>
<dbReference type="GeneID" id="20241657"/>
<dbReference type="InterPro" id="IPR035234">
    <property type="entry name" value="IgGFc-bd_N"/>
</dbReference>
<keyword evidence="10 14" id="KW-1133">Transmembrane helix</keyword>
<dbReference type="RefSeq" id="XP_009045564.1">
    <property type="nucleotide sequence ID" value="XM_009047316.1"/>
</dbReference>
<keyword evidence="8" id="KW-0832">Ubl conjugation</keyword>
<evidence type="ECO:0000259" key="16">
    <source>
        <dbReference type="PROSITE" id="PS50026"/>
    </source>
</evidence>
<dbReference type="AlphaFoldDB" id="V4BC72"/>
<keyword evidence="7" id="KW-0221">Differentiation</keyword>
<evidence type="ECO:0000256" key="8">
    <source>
        <dbReference type="ARBA" id="ARBA00022843"/>
    </source>
</evidence>
<dbReference type="PROSITE" id="PS01186">
    <property type="entry name" value="EGF_2"/>
    <property type="match status" value="1"/>
</dbReference>
<comment type="subcellular location">
    <subcellularLocation>
        <location evidence="1">Membrane</location>
        <topology evidence="1">Single-pass type I membrane protein</topology>
    </subcellularLocation>
</comment>
<feature type="domain" description="EGF-like" evidence="16">
    <location>
        <begin position="411"/>
        <end position="447"/>
    </location>
</feature>
<evidence type="ECO:0000256" key="9">
    <source>
        <dbReference type="ARBA" id="ARBA00022976"/>
    </source>
</evidence>
<evidence type="ECO:0000256" key="13">
    <source>
        <dbReference type="PROSITE-ProRule" id="PRU00076"/>
    </source>
</evidence>
<keyword evidence="11 14" id="KW-0472">Membrane</keyword>
<dbReference type="OMA" id="KSSHECA"/>
<dbReference type="HOGENOM" id="CLU_410094_0_0_1"/>
<evidence type="ECO:0000256" key="14">
    <source>
        <dbReference type="SAM" id="Phobius"/>
    </source>
</evidence>
<dbReference type="PROSITE" id="PS00022">
    <property type="entry name" value="EGF_1"/>
    <property type="match status" value="1"/>
</dbReference>
<organism evidence="17 18">
    <name type="scientific">Lottia gigantea</name>
    <name type="common">Giant owl limpet</name>
    <dbReference type="NCBI Taxonomy" id="225164"/>
    <lineage>
        <taxon>Eukaryota</taxon>
        <taxon>Metazoa</taxon>
        <taxon>Spiralia</taxon>
        <taxon>Lophotrochozoa</taxon>
        <taxon>Mollusca</taxon>
        <taxon>Gastropoda</taxon>
        <taxon>Patellogastropoda</taxon>
        <taxon>Lottioidea</taxon>
        <taxon>Lottiidae</taxon>
        <taxon>Lottia</taxon>
    </lineage>
</organism>
<sequence length="670" mass="73872">MAAALILSIILGLICQINGLDTDHWGTYFVTSFIRHSPGADYIIIITTREVSRVKITDHGSGYTNFVTIGANKSHAEVFNDTVIPVSSLEVIESMAISVESSVKVSVYGFSNFLRSSDGFLVLPVATLGTEYLAINYDQGFPQILVAAVENKTIVDIEMTVPNICLYNSTPQVFNIGEVFTFTMDEFDLIPVYCARDCTGMKITANKPVAVLSGNLCVKIPATSVCDHIAEMLTPTSEFGTLFIIVSPIGQDHISFFRVLALENETTVFTGNANFTIDAYKHITFGAPTGVNQCLNTTKPVLVAQYMTGRTAITQSENYTGDGYMVLIPPVDRYPTNYVIDTSFLHNDVISYMVTIFDWDVDSCLYGYTVNEISGIHTNSTRNSMGVIIYGVDFRAGYAYLAGLKLTSFSGQEKCKKKPCKNGGWCLEMSFGYKCRCFKGFTGTQCNMTDISNQVHSQVYSEVPDTIALKTLTASPTSTLVADQLSDLTMNPTSFVSSTLSPFIRESESDSYELSIPSEEDYTTESLLITQSDRPSHGSGDLNVFENSFTTVFKIPETEIFEASEIWNEESLSKLFPNGIETTQYSPPKSSHLEIMSSSIPLIEPSTFIVDKNTVSKTFYLKNSAVNRKESEKDLGIVSVLFVIIITSVVIISDITSYFQNEYSQLRKSG</sequence>
<proteinExistence type="predicted"/>
<dbReference type="CTD" id="20241657"/>
<dbReference type="Proteomes" id="UP000030746">
    <property type="component" value="Unassembled WGS sequence"/>
</dbReference>
<evidence type="ECO:0000256" key="3">
    <source>
        <dbReference type="ARBA" id="ARBA00022536"/>
    </source>
</evidence>
<dbReference type="PROSITE" id="PS50026">
    <property type="entry name" value="EGF_3"/>
    <property type="match status" value="1"/>
</dbReference>
<name>V4BC72_LOTGI</name>
<evidence type="ECO:0000256" key="7">
    <source>
        <dbReference type="ARBA" id="ARBA00022782"/>
    </source>
</evidence>